<feature type="domain" description="SRCR" evidence="12">
    <location>
        <begin position="664"/>
        <end position="764"/>
    </location>
</feature>
<dbReference type="FunFam" id="3.10.250.10:FF:000002">
    <property type="entry name" value="Scavenger receptor cysteine-rich type 1 protein M130"/>
    <property type="match status" value="4"/>
</dbReference>
<feature type="disulfide bond" evidence="11">
    <location>
        <begin position="144"/>
        <end position="205"/>
    </location>
</feature>
<feature type="disulfide bond" evidence="11">
    <location>
        <begin position="733"/>
        <end position="743"/>
    </location>
</feature>
<feature type="disulfide bond" evidence="11">
    <location>
        <begin position="702"/>
        <end position="763"/>
    </location>
</feature>
<dbReference type="EMBL" id="AFYH01132794">
    <property type="status" value="NOT_ANNOTATED_CDS"/>
    <property type="molecule type" value="Genomic_DNA"/>
</dbReference>
<dbReference type="EMBL" id="AFYH01132796">
    <property type="status" value="NOT_ANNOTATED_CDS"/>
    <property type="molecule type" value="Genomic_DNA"/>
</dbReference>
<dbReference type="Pfam" id="PF00530">
    <property type="entry name" value="SRCR"/>
    <property type="match status" value="9"/>
</dbReference>
<evidence type="ECO:0000256" key="2">
    <source>
        <dbReference type="ARBA" id="ARBA00004613"/>
    </source>
</evidence>
<feature type="domain" description="SRCR" evidence="12">
    <location>
        <begin position="213"/>
        <end position="313"/>
    </location>
</feature>
<feature type="disulfide bond" evidence="11">
    <location>
        <begin position="131"/>
        <end position="195"/>
    </location>
</feature>
<feature type="domain" description="SRCR" evidence="12">
    <location>
        <begin position="106"/>
        <end position="206"/>
    </location>
</feature>
<keyword evidence="9 11" id="KW-1015">Disulfide bond</keyword>
<dbReference type="EMBL" id="AFYH01132797">
    <property type="status" value="NOT_ANNOTATED_CDS"/>
    <property type="molecule type" value="Genomic_DNA"/>
</dbReference>
<dbReference type="PANTHER" id="PTHR19331">
    <property type="entry name" value="SCAVENGER RECEPTOR DOMAIN-CONTAINING"/>
    <property type="match status" value="1"/>
</dbReference>
<keyword evidence="14" id="KW-1185">Reference proteome</keyword>
<feature type="domain" description="SRCR" evidence="12">
    <location>
        <begin position="2"/>
        <end position="99"/>
    </location>
</feature>
<reference evidence="13" key="3">
    <citation type="submission" date="2025-09" db="UniProtKB">
        <authorList>
            <consortium name="Ensembl"/>
        </authorList>
    </citation>
    <scope>IDENTIFICATION</scope>
</reference>
<evidence type="ECO:0000256" key="1">
    <source>
        <dbReference type="ARBA" id="ARBA00004167"/>
    </source>
</evidence>
<reference evidence="14" key="1">
    <citation type="submission" date="2011-08" db="EMBL/GenBank/DDBJ databases">
        <title>The draft genome of Latimeria chalumnae.</title>
        <authorList>
            <person name="Di Palma F."/>
            <person name="Alfoldi J."/>
            <person name="Johnson J."/>
            <person name="Berlin A."/>
            <person name="Gnerre S."/>
            <person name="Jaffe D."/>
            <person name="MacCallum I."/>
            <person name="Young S."/>
            <person name="Walker B.J."/>
            <person name="Lander E."/>
            <person name="Lindblad-Toh K."/>
        </authorList>
    </citation>
    <scope>NUCLEOTIDE SEQUENCE [LARGE SCALE GENOMIC DNA]</scope>
    <source>
        <strain evidence="14">Wild caught</strain>
    </source>
</reference>
<dbReference type="SUPFAM" id="SSF56487">
    <property type="entry name" value="SRCR-like"/>
    <property type="match status" value="9"/>
</dbReference>
<dbReference type="EMBL" id="AFYH01132799">
    <property type="status" value="NOT_ANNOTATED_CDS"/>
    <property type="molecule type" value="Genomic_DNA"/>
</dbReference>
<dbReference type="OMA" id="HGNTWET"/>
<dbReference type="Gene3D" id="3.10.250.10">
    <property type="entry name" value="SRCR-like domain"/>
    <property type="match status" value="9"/>
</dbReference>
<dbReference type="HOGENOM" id="CLU_002555_0_2_1"/>
<feature type="disulfide bond" evidence="11">
    <location>
        <begin position="689"/>
        <end position="753"/>
    </location>
</feature>
<evidence type="ECO:0000256" key="11">
    <source>
        <dbReference type="PROSITE-ProRule" id="PRU00196"/>
    </source>
</evidence>
<feature type="disulfide bond" evidence="11">
    <location>
        <begin position="390"/>
        <end position="400"/>
    </location>
</feature>
<protein>
    <recommendedName>
        <fullName evidence="12">SRCR domain-containing protein</fullName>
    </recommendedName>
</protein>
<dbReference type="GO" id="GO:0016020">
    <property type="term" value="C:membrane"/>
    <property type="evidence" value="ECO:0007669"/>
    <property type="project" value="UniProtKB-SubCell"/>
</dbReference>
<sequence length="975" mass="106743">QVRLVNGTGACEGTVEVYSEGRWGTVCSNMWDIPDAEVICKQLGCGSVVSAPHSSTQVGAFLLNNVRCHGNESHLWQCESDHWDREDCTSESDALVVCSEGYKMELRLWEINSHCGGAVEVYYRGVWGSVCSQSWDLKDAAVVCKQLGCGEPEVAPLSFRYSHVGGPIWLNRVQCTGNESSLWECQTEVLGHHECNHWMDAGVFCKVGNRLSLVLANGSSPCAGRVEFIFEKVKETASDTTLDMHEAEIACQQLHCGSSVSIKRKSYFGEGVGPVWNNIINCSGSEALIWQCNYTKRYSWIFNHSSDIGNFCSSKTEHRAPRLVGGADACSGRIEIQYGETWGAVCDRNWDIHDADVVCRQLKCGFAVSVPDGAAFGEGAGPIWGDRVDCRGNESIMWECPFTPQGLQNCTHENDAAVICSGHGGPRLMDGESRCSGRVEILHGNTWGSVCDQYLDLEDANVICEHLSCGVAVSTLRGAHFGKGEGPIWRDSFHCRGNESRLWECRTTWDQPSCTSNNTAGVICSGGSWQLRLSNGGSRCDGRLEVFYNGTWGRVLDDSWDLNDADVVCRQLDCGSALQAYNSSQYGHGAGPVWLTGVECLGNESALHHCNRLSMGQSDASDVGLLCSEHKHRNLNSVKRKLLTNKNLQFPQFSDCRFSEHLKLCLVGHDSHCRGRVEVYYNGSWGTVCDDQWDLSDAEVVCKQLGCGHAITATMLAAFGEGRGPVWLDDMQCRGNESLLWECPLVEWGRHNCKHREDSGVVCSEFKELKLISDQHDCAGRVEVFYNGTWGSVCSNNMRDVTIGVICRQMGCGNTGTLDKQFGEEGSGPKWLDNINCLGYESVLWQCPSLPWGQNKCIEGEVAQIACQEHLEVRLAGGDSKCSGRVEVQYNGSWGTVCDESWDLNAASVACRQLDCGSAVAVVSDAGFGEGIGPVWLDEVQCRGSESLLIHCDLFGGFRDCGHKEDSGVVCSGTS</sequence>
<feature type="disulfide bond" evidence="11">
    <location>
        <begin position="495"/>
        <end position="505"/>
    </location>
</feature>
<evidence type="ECO:0000313" key="13">
    <source>
        <dbReference type="Ensembl" id="ENSLACP00000003271.1"/>
    </source>
</evidence>
<feature type="domain" description="SRCR" evidence="12">
    <location>
        <begin position="769"/>
        <end position="868"/>
    </location>
</feature>
<evidence type="ECO:0000259" key="12">
    <source>
        <dbReference type="PROSITE" id="PS50287"/>
    </source>
</evidence>
<dbReference type="InterPro" id="IPR036772">
    <property type="entry name" value="SRCR-like_dom_sf"/>
</dbReference>
<feature type="disulfide bond" evidence="11">
    <location>
        <begin position="251"/>
        <end position="312"/>
    </location>
</feature>
<evidence type="ECO:0000256" key="6">
    <source>
        <dbReference type="ARBA" id="ARBA00022737"/>
    </source>
</evidence>
<dbReference type="EMBL" id="AFYH01132793">
    <property type="status" value="NOT_ANNOTATED_CDS"/>
    <property type="molecule type" value="Genomic_DNA"/>
</dbReference>
<dbReference type="FunFam" id="3.10.250.10:FF:000012">
    <property type="entry name" value="CD163 molecule like 1"/>
    <property type="match status" value="1"/>
</dbReference>
<comment type="subcellular location">
    <subcellularLocation>
        <location evidence="1">Membrane</location>
        <topology evidence="1">Single-pass membrane protein</topology>
    </subcellularLocation>
    <subcellularLocation>
        <location evidence="2">Secreted</location>
    </subcellularLocation>
</comment>
<feature type="domain" description="SRCR" evidence="12">
    <location>
        <begin position="531"/>
        <end position="628"/>
    </location>
</feature>
<dbReference type="Ensembl" id="ENSLACT00000003301.1">
    <property type="protein sequence ID" value="ENSLACP00000003271.1"/>
    <property type="gene ID" value="ENSLACG00000002926.1"/>
</dbReference>
<feature type="disulfide bond" evidence="11">
    <location>
        <begin position="837"/>
        <end position="847"/>
    </location>
</feature>
<keyword evidence="4" id="KW-0812">Transmembrane</keyword>
<feature type="disulfide bond" evidence="11">
    <location>
        <begin position="600"/>
        <end position="610"/>
    </location>
</feature>
<comment type="caution">
    <text evidence="11">Lacks conserved residue(s) required for the propagation of feature annotation.</text>
</comment>
<accession>H3A0V0</accession>
<feature type="domain" description="SRCR" evidence="12">
    <location>
        <begin position="873"/>
        <end position="972"/>
    </location>
</feature>
<proteinExistence type="predicted"/>
<evidence type="ECO:0000313" key="14">
    <source>
        <dbReference type="Proteomes" id="UP000008672"/>
    </source>
</evidence>
<name>H3A0V0_LATCH</name>
<dbReference type="Proteomes" id="UP000008672">
    <property type="component" value="Unassembled WGS sequence"/>
</dbReference>
<dbReference type="FunFam" id="3.10.250.10:FF:000016">
    <property type="entry name" value="Scavenger receptor cysteine-rich protein type 12"/>
    <property type="match status" value="1"/>
</dbReference>
<dbReference type="InterPro" id="IPR001190">
    <property type="entry name" value="SRCR"/>
</dbReference>
<evidence type="ECO:0000256" key="7">
    <source>
        <dbReference type="ARBA" id="ARBA00022989"/>
    </source>
</evidence>
<evidence type="ECO:0000256" key="4">
    <source>
        <dbReference type="ARBA" id="ARBA00022692"/>
    </source>
</evidence>
<dbReference type="EMBL" id="AFYH01132795">
    <property type="status" value="NOT_ANNOTATED_CDS"/>
    <property type="molecule type" value="Genomic_DNA"/>
</dbReference>
<feature type="disulfide bond" evidence="11">
    <location>
        <begin position="282"/>
        <end position="292"/>
    </location>
</feature>
<feature type="disulfide bond" evidence="11">
    <location>
        <begin position="359"/>
        <end position="420"/>
    </location>
</feature>
<evidence type="ECO:0000256" key="8">
    <source>
        <dbReference type="ARBA" id="ARBA00023136"/>
    </source>
</evidence>
<dbReference type="SMART" id="SM00202">
    <property type="entry name" value="SR"/>
    <property type="match status" value="9"/>
</dbReference>
<evidence type="ECO:0000256" key="3">
    <source>
        <dbReference type="ARBA" id="ARBA00022525"/>
    </source>
</evidence>
<dbReference type="GeneTree" id="ENSGT00940000155987"/>
<keyword evidence="3" id="KW-0964">Secreted</keyword>
<feature type="disulfide bond" evidence="11">
    <location>
        <begin position="346"/>
        <end position="410"/>
    </location>
</feature>
<keyword evidence="7" id="KW-1133">Transmembrane helix</keyword>
<feature type="domain" description="SRCR" evidence="12">
    <location>
        <begin position="426"/>
        <end position="525"/>
    </location>
</feature>
<evidence type="ECO:0000256" key="10">
    <source>
        <dbReference type="ARBA" id="ARBA00023180"/>
    </source>
</evidence>
<dbReference type="PANTHER" id="PTHR19331:SF22">
    <property type="entry name" value="DELETED IN MALIGNANT BRAIN TUMORS 1 PROTEIN"/>
    <property type="match status" value="1"/>
</dbReference>
<reference evidence="13" key="2">
    <citation type="submission" date="2025-08" db="UniProtKB">
        <authorList>
            <consortium name="Ensembl"/>
        </authorList>
    </citation>
    <scope>IDENTIFICATION</scope>
</reference>
<dbReference type="eggNOG" id="ENOG502QQ5W">
    <property type="taxonomic scope" value="Eukaryota"/>
</dbReference>
<keyword evidence="8" id="KW-0472">Membrane</keyword>
<evidence type="ECO:0000256" key="9">
    <source>
        <dbReference type="ARBA" id="ARBA00023157"/>
    </source>
</evidence>
<keyword evidence="5" id="KW-0732">Signal</keyword>
<feature type="domain" description="SRCR" evidence="12">
    <location>
        <begin position="321"/>
        <end position="421"/>
    </location>
</feature>
<feature type="disulfide bond" evidence="11">
    <location>
        <begin position="942"/>
        <end position="952"/>
    </location>
</feature>
<dbReference type="InParanoid" id="H3A0V0"/>
<dbReference type="PRINTS" id="PR00258">
    <property type="entry name" value="SPERACTRCPTR"/>
</dbReference>
<feature type="disulfide bond" evidence="11">
    <location>
        <begin position="68"/>
        <end position="78"/>
    </location>
</feature>
<keyword evidence="10" id="KW-0325">Glycoprotein</keyword>
<keyword evidence="6" id="KW-0677">Repeat</keyword>
<evidence type="ECO:0000256" key="5">
    <source>
        <dbReference type="ARBA" id="ARBA00022729"/>
    </source>
</evidence>
<dbReference type="EMBL" id="AFYH01132798">
    <property type="status" value="NOT_ANNOTATED_CDS"/>
    <property type="molecule type" value="Genomic_DNA"/>
</dbReference>
<dbReference type="AlphaFoldDB" id="H3A0V0"/>
<dbReference type="PROSITE" id="PS50287">
    <property type="entry name" value="SRCR_2"/>
    <property type="match status" value="9"/>
</dbReference>
<organism evidence="13 14">
    <name type="scientific">Latimeria chalumnae</name>
    <name type="common">Coelacanth</name>
    <dbReference type="NCBI Taxonomy" id="7897"/>
    <lineage>
        <taxon>Eukaryota</taxon>
        <taxon>Metazoa</taxon>
        <taxon>Chordata</taxon>
        <taxon>Craniata</taxon>
        <taxon>Vertebrata</taxon>
        <taxon>Euteleostomi</taxon>
        <taxon>Coelacanthiformes</taxon>
        <taxon>Coelacanthidae</taxon>
        <taxon>Latimeria</taxon>
    </lineage>
</organism>
<dbReference type="FunFam" id="3.10.250.10:FF:000006">
    <property type="entry name" value="neurotrypsin isoform X2"/>
    <property type="match status" value="3"/>
</dbReference>
<feature type="disulfide bond" evidence="11">
    <location>
        <begin position="175"/>
        <end position="185"/>
    </location>
</feature>
<dbReference type="PROSITE" id="PS00420">
    <property type="entry name" value="SRCR_1"/>
    <property type="match status" value="1"/>
</dbReference>